<feature type="transmembrane region" description="Helical" evidence="1">
    <location>
        <begin position="51"/>
        <end position="69"/>
    </location>
</feature>
<evidence type="ECO:0000256" key="1">
    <source>
        <dbReference type="SAM" id="Phobius"/>
    </source>
</evidence>
<organism evidence="2 3">
    <name type="scientific">Martelella lutilitoris</name>
    <dbReference type="NCBI Taxonomy" id="2583532"/>
    <lineage>
        <taxon>Bacteria</taxon>
        <taxon>Pseudomonadati</taxon>
        <taxon>Pseudomonadota</taxon>
        <taxon>Alphaproteobacteria</taxon>
        <taxon>Hyphomicrobiales</taxon>
        <taxon>Aurantimonadaceae</taxon>
        <taxon>Martelella</taxon>
    </lineage>
</organism>
<keyword evidence="1" id="KW-0812">Transmembrane</keyword>
<reference evidence="2 3" key="1">
    <citation type="submission" date="2020-12" db="EMBL/GenBank/DDBJ databases">
        <authorList>
            <person name="Zheng R.K."/>
            <person name="Sun C.M."/>
        </authorList>
    </citation>
    <scope>NUCLEOTIDE SEQUENCE [LARGE SCALE GENOMIC DNA]</scope>
    <source>
        <strain evidence="2 3">ZRK001</strain>
    </source>
</reference>
<dbReference type="RefSeq" id="WP_200336883.1">
    <property type="nucleotide sequence ID" value="NZ_CP066786.1"/>
</dbReference>
<gene>
    <name evidence="2" type="ORF">JET14_03885</name>
</gene>
<dbReference type="Proteomes" id="UP000596083">
    <property type="component" value="Chromosome"/>
</dbReference>
<evidence type="ECO:0000313" key="2">
    <source>
        <dbReference type="EMBL" id="QQM31325.1"/>
    </source>
</evidence>
<protein>
    <submittedName>
        <fullName evidence="2">Uncharacterized protein</fullName>
    </submittedName>
</protein>
<keyword evidence="1" id="KW-1133">Transmembrane helix</keyword>
<feature type="transmembrane region" description="Helical" evidence="1">
    <location>
        <begin position="22"/>
        <end position="39"/>
    </location>
</feature>
<evidence type="ECO:0000313" key="3">
    <source>
        <dbReference type="Proteomes" id="UP000596083"/>
    </source>
</evidence>
<feature type="transmembrane region" description="Helical" evidence="1">
    <location>
        <begin position="106"/>
        <end position="126"/>
    </location>
</feature>
<name>A0A7T7KM40_9HYPH</name>
<proteinExistence type="predicted"/>
<accession>A0A7T7KM40</accession>
<sequence>MTLSVKDALDAFQAQNNAVDKLWAYFSAVSLAVAGYVISYSSGDGFSTARVIAIAGAYAIFCINNNMALGAGQTLLVSLAQAARNSGAAGGVPLDIKVLSCRAVRWGQGLMASAVVIGTLVFGHVFG</sequence>
<dbReference type="EMBL" id="CP066786">
    <property type="protein sequence ID" value="QQM31325.1"/>
    <property type="molecule type" value="Genomic_DNA"/>
</dbReference>
<dbReference type="AlphaFoldDB" id="A0A7T7KM40"/>
<keyword evidence="1" id="KW-0472">Membrane</keyword>
<dbReference type="KEGG" id="mlut:JET14_03885"/>